<dbReference type="InterPro" id="IPR000917">
    <property type="entry name" value="Sulfatase_N"/>
</dbReference>
<feature type="transmembrane region" description="Helical" evidence="6">
    <location>
        <begin position="124"/>
        <end position="143"/>
    </location>
</feature>
<evidence type="ECO:0000256" key="6">
    <source>
        <dbReference type="SAM" id="Phobius"/>
    </source>
</evidence>
<evidence type="ECO:0000256" key="3">
    <source>
        <dbReference type="ARBA" id="ARBA00022692"/>
    </source>
</evidence>
<feature type="transmembrane region" description="Helical" evidence="6">
    <location>
        <begin position="12"/>
        <end position="32"/>
    </location>
</feature>
<feature type="transmembrane region" description="Helical" evidence="6">
    <location>
        <begin position="77"/>
        <end position="97"/>
    </location>
</feature>
<keyword evidence="2" id="KW-1003">Cell membrane</keyword>
<dbReference type="GO" id="GO:0016740">
    <property type="term" value="F:transferase activity"/>
    <property type="evidence" value="ECO:0007669"/>
    <property type="project" value="UniProtKB-KW"/>
</dbReference>
<evidence type="ECO:0000256" key="2">
    <source>
        <dbReference type="ARBA" id="ARBA00022475"/>
    </source>
</evidence>
<evidence type="ECO:0000256" key="4">
    <source>
        <dbReference type="ARBA" id="ARBA00022989"/>
    </source>
</evidence>
<dbReference type="SUPFAM" id="SSF53649">
    <property type="entry name" value="Alkaline phosphatase-like"/>
    <property type="match status" value="1"/>
</dbReference>
<proteinExistence type="predicted"/>
<protein>
    <submittedName>
        <fullName evidence="8">Phosphoglycerol transferase and related proteins, alkaline phosphatase superfamily</fullName>
    </submittedName>
</protein>
<reference evidence="8" key="1">
    <citation type="submission" date="2016-10" db="EMBL/GenBank/DDBJ databases">
        <authorList>
            <person name="de Groot N.N."/>
        </authorList>
    </citation>
    <scope>NUCLEOTIDE SEQUENCE</scope>
</reference>
<evidence type="ECO:0000256" key="1">
    <source>
        <dbReference type="ARBA" id="ARBA00004651"/>
    </source>
</evidence>
<keyword evidence="4 6" id="KW-1133">Transmembrane helix</keyword>
<dbReference type="PANTHER" id="PTHR47371">
    <property type="entry name" value="LIPOTEICHOIC ACID SYNTHASE"/>
    <property type="match status" value="1"/>
</dbReference>
<dbReference type="PANTHER" id="PTHR47371:SF3">
    <property type="entry name" value="PHOSPHOGLYCEROL TRANSFERASE I"/>
    <property type="match status" value="1"/>
</dbReference>
<sequence>MFKNWLKVFSLLLITNITTKLLSTFAIFYYGVINISFSKTLTALVFGLKFDFIVSAIFAFILFLFFLFKSANLNKNLLIISIVLIWLSQTGGLIYFLESGRHISYEINDISIELTSLIQQALNTYPWLITISIIFLVLLLKILKIKPFMVTTSKIIISTISVIFITVLIIRGNIVNLPLSPLSVYALSNSSQSTVATNVTYNMLYGILGREKHFVKKININHNTQDISHLYLTNKQNKNKNFKNVFIFFLESWASVRMNKNTTPNYFNLANQGITPKTTIAGGLRTTEGLFSTLCSWQNPLGGSVAQNRLQNNDLNCLPEILKKHNYQTVFYQGSHKDTSGVGFFAQKLGFQTSLGKKQLKTSMYEHNSWGMHDFDIYNNILENIKTIKKPFLIGVNTNTTHDTSVPKGWNKFKDKRLNALYFSDAALGDFMDKFKKQYPKIFNNTLFVILADHTAGVRKQDITKFKIPLTIIANDIKAKKLNRITSQRDVAPTVLDYLGIKTPQYYLGKSLLSNNPPFFADYYNEGKLTWIEKDKTIKINLLNNSQQCFEKNKSVECDNKFITIRNNALSFTKYSQDNLFNNTIIKTSAKN</sequence>
<feature type="transmembrane region" description="Helical" evidence="6">
    <location>
        <begin position="44"/>
        <end position="68"/>
    </location>
</feature>
<accession>A0A1W1CQP7</accession>
<dbReference type="InterPro" id="IPR017850">
    <property type="entry name" value="Alkaline_phosphatase_core_sf"/>
</dbReference>
<dbReference type="CDD" id="cd16015">
    <property type="entry name" value="LTA_synthase"/>
    <property type="match status" value="1"/>
</dbReference>
<feature type="transmembrane region" description="Helical" evidence="6">
    <location>
        <begin position="155"/>
        <end position="174"/>
    </location>
</feature>
<evidence type="ECO:0000313" key="8">
    <source>
        <dbReference type="EMBL" id="SFV68220.1"/>
    </source>
</evidence>
<comment type="subcellular location">
    <subcellularLocation>
        <location evidence="1">Cell membrane</location>
        <topology evidence="1">Multi-pass membrane protein</topology>
    </subcellularLocation>
</comment>
<name>A0A1W1CQP7_9ZZZZ</name>
<dbReference type="Gene3D" id="3.40.720.10">
    <property type="entry name" value="Alkaline Phosphatase, subunit A"/>
    <property type="match status" value="1"/>
</dbReference>
<keyword evidence="8" id="KW-0808">Transferase</keyword>
<evidence type="ECO:0000259" key="7">
    <source>
        <dbReference type="Pfam" id="PF00884"/>
    </source>
</evidence>
<dbReference type="InterPro" id="IPR050448">
    <property type="entry name" value="OpgB/LTA_synthase_biosynth"/>
</dbReference>
<dbReference type="GO" id="GO:0005886">
    <property type="term" value="C:plasma membrane"/>
    <property type="evidence" value="ECO:0007669"/>
    <property type="project" value="UniProtKB-SubCell"/>
</dbReference>
<dbReference type="Pfam" id="PF00884">
    <property type="entry name" value="Sulfatase"/>
    <property type="match status" value="1"/>
</dbReference>
<dbReference type="EMBL" id="FPHJ01000061">
    <property type="protein sequence ID" value="SFV68220.1"/>
    <property type="molecule type" value="Genomic_DNA"/>
</dbReference>
<feature type="domain" description="Sulfatase N-terminal" evidence="7">
    <location>
        <begin position="244"/>
        <end position="501"/>
    </location>
</feature>
<gene>
    <name evidence="8" type="ORF">MNB_SUP05-5-992</name>
</gene>
<evidence type="ECO:0000256" key="5">
    <source>
        <dbReference type="ARBA" id="ARBA00023136"/>
    </source>
</evidence>
<dbReference type="AlphaFoldDB" id="A0A1W1CQP7"/>
<keyword evidence="5 6" id="KW-0472">Membrane</keyword>
<organism evidence="8">
    <name type="scientific">hydrothermal vent metagenome</name>
    <dbReference type="NCBI Taxonomy" id="652676"/>
    <lineage>
        <taxon>unclassified sequences</taxon>
        <taxon>metagenomes</taxon>
        <taxon>ecological metagenomes</taxon>
    </lineage>
</organism>
<keyword evidence="3 6" id="KW-0812">Transmembrane</keyword>